<evidence type="ECO:0000313" key="3">
    <source>
        <dbReference type="Proteomes" id="UP000826195"/>
    </source>
</evidence>
<feature type="compositionally biased region" description="Basic and acidic residues" evidence="1">
    <location>
        <begin position="76"/>
        <end position="87"/>
    </location>
</feature>
<feature type="region of interest" description="Disordered" evidence="1">
    <location>
        <begin position="62"/>
        <end position="94"/>
    </location>
</feature>
<reference evidence="2 3" key="1">
    <citation type="journal article" date="2021" name="J. Hered.">
        <title>A chromosome-level genome assembly of the parasitoid wasp, Cotesia glomerata (Hymenoptera: Braconidae).</title>
        <authorList>
            <person name="Pinto B.J."/>
            <person name="Weis J.J."/>
            <person name="Gamble T."/>
            <person name="Ode P.J."/>
            <person name="Paul R."/>
            <person name="Zaspel J.M."/>
        </authorList>
    </citation>
    <scope>NUCLEOTIDE SEQUENCE [LARGE SCALE GENOMIC DNA]</scope>
    <source>
        <strain evidence="2">CgM1</strain>
    </source>
</reference>
<sequence>MRMRYKVCVVEKRLCGQPRQLRAFVRLVLISSVFKQQVKYGTLPWSSGCSFEIEMDSKMKKKKMKKRRMTVAGTKTHQEGEMEKHDVPQIQLPL</sequence>
<comment type="caution">
    <text evidence="2">The sequence shown here is derived from an EMBL/GenBank/DDBJ whole genome shotgun (WGS) entry which is preliminary data.</text>
</comment>
<evidence type="ECO:0000313" key="2">
    <source>
        <dbReference type="EMBL" id="KAH0552764.1"/>
    </source>
</evidence>
<dbReference type="EMBL" id="JAHXZJ010001492">
    <property type="protein sequence ID" value="KAH0552764.1"/>
    <property type="molecule type" value="Genomic_DNA"/>
</dbReference>
<keyword evidence="3" id="KW-1185">Reference proteome</keyword>
<organism evidence="2 3">
    <name type="scientific">Cotesia glomerata</name>
    <name type="common">Lepidopteran parasitic wasp</name>
    <name type="synonym">Apanteles glomeratus</name>
    <dbReference type="NCBI Taxonomy" id="32391"/>
    <lineage>
        <taxon>Eukaryota</taxon>
        <taxon>Metazoa</taxon>
        <taxon>Ecdysozoa</taxon>
        <taxon>Arthropoda</taxon>
        <taxon>Hexapoda</taxon>
        <taxon>Insecta</taxon>
        <taxon>Pterygota</taxon>
        <taxon>Neoptera</taxon>
        <taxon>Endopterygota</taxon>
        <taxon>Hymenoptera</taxon>
        <taxon>Apocrita</taxon>
        <taxon>Ichneumonoidea</taxon>
        <taxon>Braconidae</taxon>
        <taxon>Microgastrinae</taxon>
        <taxon>Cotesia</taxon>
    </lineage>
</organism>
<accession>A0AAV7IKH5</accession>
<gene>
    <name evidence="2" type="ORF">KQX54_014915</name>
</gene>
<name>A0AAV7IKH5_COTGL</name>
<evidence type="ECO:0000256" key="1">
    <source>
        <dbReference type="SAM" id="MobiDB-lite"/>
    </source>
</evidence>
<protein>
    <submittedName>
        <fullName evidence="2">Uncharacterized protein</fullName>
    </submittedName>
</protein>
<dbReference type="Proteomes" id="UP000826195">
    <property type="component" value="Unassembled WGS sequence"/>
</dbReference>
<dbReference type="AlphaFoldDB" id="A0AAV7IKH5"/>
<proteinExistence type="predicted"/>